<sequence>MEHIVPSIRAGHGTTPWHDSIYRMTN</sequence>
<dbReference type="AlphaFoldDB" id="A0A0A9BES5"/>
<evidence type="ECO:0000313" key="1">
    <source>
        <dbReference type="EMBL" id="JAD57807.1"/>
    </source>
</evidence>
<reference evidence="1" key="1">
    <citation type="submission" date="2014-09" db="EMBL/GenBank/DDBJ databases">
        <authorList>
            <person name="Magalhaes I.L.F."/>
            <person name="Oliveira U."/>
            <person name="Santos F.R."/>
            <person name="Vidigal T.H.D.A."/>
            <person name="Brescovit A.D."/>
            <person name="Santos A.J."/>
        </authorList>
    </citation>
    <scope>NUCLEOTIDE SEQUENCE</scope>
    <source>
        <tissue evidence="1">Shoot tissue taken approximately 20 cm above the soil surface</tissue>
    </source>
</reference>
<reference evidence="1" key="2">
    <citation type="journal article" date="2015" name="Data Brief">
        <title>Shoot transcriptome of the giant reed, Arundo donax.</title>
        <authorList>
            <person name="Barrero R.A."/>
            <person name="Guerrero F.D."/>
            <person name="Moolhuijzen P."/>
            <person name="Goolsby J.A."/>
            <person name="Tidwell J."/>
            <person name="Bellgard S.E."/>
            <person name="Bellgard M.I."/>
        </authorList>
    </citation>
    <scope>NUCLEOTIDE SEQUENCE</scope>
    <source>
        <tissue evidence="1">Shoot tissue taken approximately 20 cm above the soil surface</tissue>
    </source>
</reference>
<accession>A0A0A9BES5</accession>
<proteinExistence type="predicted"/>
<name>A0A0A9BES5_ARUDO</name>
<protein>
    <submittedName>
        <fullName evidence="1">Uncharacterized protein</fullName>
    </submittedName>
</protein>
<organism evidence="1">
    <name type="scientific">Arundo donax</name>
    <name type="common">Giant reed</name>
    <name type="synonym">Donax arundinaceus</name>
    <dbReference type="NCBI Taxonomy" id="35708"/>
    <lineage>
        <taxon>Eukaryota</taxon>
        <taxon>Viridiplantae</taxon>
        <taxon>Streptophyta</taxon>
        <taxon>Embryophyta</taxon>
        <taxon>Tracheophyta</taxon>
        <taxon>Spermatophyta</taxon>
        <taxon>Magnoliopsida</taxon>
        <taxon>Liliopsida</taxon>
        <taxon>Poales</taxon>
        <taxon>Poaceae</taxon>
        <taxon>PACMAD clade</taxon>
        <taxon>Arundinoideae</taxon>
        <taxon>Arundineae</taxon>
        <taxon>Arundo</taxon>
    </lineage>
</organism>
<dbReference type="EMBL" id="GBRH01240088">
    <property type="protein sequence ID" value="JAD57807.1"/>
    <property type="molecule type" value="Transcribed_RNA"/>
</dbReference>